<dbReference type="STRING" id="1238182.C882_2904"/>
<reference evidence="1 2" key="1">
    <citation type="journal article" date="2013" name="Genome Announc.">
        <title>Draft Genome Sequence of an Alphaproteobacterium, Caenispirillum salinarum AK4(T), Isolated from a Solar Saltern.</title>
        <authorList>
            <person name="Khatri I."/>
            <person name="Singh A."/>
            <person name="Korpole S."/>
            <person name="Pinnaka A.K."/>
            <person name="Subramanian S."/>
        </authorList>
    </citation>
    <scope>NUCLEOTIDE SEQUENCE [LARGE SCALE GENOMIC DNA]</scope>
    <source>
        <strain evidence="1 2">AK4</strain>
    </source>
</reference>
<dbReference type="EMBL" id="ANHY01000037">
    <property type="protein sequence ID" value="EKV26136.1"/>
    <property type="molecule type" value="Genomic_DNA"/>
</dbReference>
<evidence type="ECO:0000313" key="2">
    <source>
        <dbReference type="Proteomes" id="UP000009881"/>
    </source>
</evidence>
<gene>
    <name evidence="1" type="ORF">C882_2904</name>
</gene>
<organism evidence="1 2">
    <name type="scientific">Caenispirillum salinarum AK4</name>
    <dbReference type="NCBI Taxonomy" id="1238182"/>
    <lineage>
        <taxon>Bacteria</taxon>
        <taxon>Pseudomonadati</taxon>
        <taxon>Pseudomonadota</taxon>
        <taxon>Alphaproteobacteria</taxon>
        <taxon>Rhodospirillales</taxon>
        <taxon>Novispirillaceae</taxon>
        <taxon>Caenispirillum</taxon>
    </lineage>
</organism>
<sequence>MLAPEAGVGFGGFVALNSLSGPPFAGKKKVGPAGGPAGTAPVSVEMEWAWFMAP</sequence>
<evidence type="ECO:0000313" key="1">
    <source>
        <dbReference type="EMBL" id="EKV26136.1"/>
    </source>
</evidence>
<dbReference type="AlphaFoldDB" id="K9HBP8"/>
<keyword evidence="2" id="KW-1185">Reference proteome</keyword>
<dbReference type="Proteomes" id="UP000009881">
    <property type="component" value="Unassembled WGS sequence"/>
</dbReference>
<protein>
    <submittedName>
        <fullName evidence="1">Uncharacterized protein</fullName>
    </submittedName>
</protein>
<name>K9HBP8_9PROT</name>
<accession>K9HBP8</accession>
<proteinExistence type="predicted"/>
<comment type="caution">
    <text evidence="1">The sequence shown here is derived from an EMBL/GenBank/DDBJ whole genome shotgun (WGS) entry which is preliminary data.</text>
</comment>